<feature type="repeat" description="RCC1" evidence="5">
    <location>
        <begin position="182"/>
        <end position="232"/>
    </location>
</feature>
<accession>A0A813LGS4</accession>
<feature type="non-terminal residue" evidence="7">
    <location>
        <position position="1"/>
    </location>
</feature>
<comment type="similarity">
    <text evidence="1">Belongs to the eukaryotic ribosomal protein eL31 family.</text>
</comment>
<keyword evidence="2" id="KW-0689">Ribosomal protein</keyword>
<feature type="region of interest" description="Disordered" evidence="6">
    <location>
        <begin position="670"/>
        <end position="720"/>
    </location>
</feature>
<evidence type="ECO:0000313" key="7">
    <source>
        <dbReference type="EMBL" id="CAE8727870.1"/>
    </source>
</evidence>
<dbReference type="PANTHER" id="PTHR10956">
    <property type="entry name" value="60S RIBOSOMAL PROTEIN L31"/>
    <property type="match status" value="1"/>
</dbReference>
<dbReference type="FunFam" id="3.10.440.10:FF:000001">
    <property type="entry name" value="60S ribosomal protein L31"/>
    <property type="match status" value="1"/>
</dbReference>
<dbReference type="InterPro" id="IPR000408">
    <property type="entry name" value="Reg_chr_condens"/>
</dbReference>
<feature type="region of interest" description="Disordered" evidence="6">
    <location>
        <begin position="436"/>
        <end position="455"/>
    </location>
</feature>
<dbReference type="Gene3D" id="3.10.440.10">
    <property type="match status" value="1"/>
</dbReference>
<dbReference type="PROSITE" id="PS50088">
    <property type="entry name" value="ANK_REPEAT"/>
    <property type="match status" value="1"/>
</dbReference>
<comment type="caution">
    <text evidence="7">The sequence shown here is derived from an EMBL/GenBank/DDBJ whole genome shotgun (WGS) entry which is preliminary data.</text>
</comment>
<dbReference type="EMBL" id="CAJNNW010035456">
    <property type="protein sequence ID" value="CAE8727870.1"/>
    <property type="molecule type" value="Genomic_DNA"/>
</dbReference>
<dbReference type="InterPro" id="IPR000054">
    <property type="entry name" value="Ribosomal_eL31"/>
</dbReference>
<feature type="compositionally biased region" description="Polar residues" evidence="6">
    <location>
        <begin position="436"/>
        <end position="449"/>
    </location>
</feature>
<dbReference type="SMART" id="SM01380">
    <property type="entry name" value="Ribosomal_L31e"/>
    <property type="match status" value="1"/>
</dbReference>
<dbReference type="SUPFAM" id="SSF48403">
    <property type="entry name" value="Ankyrin repeat"/>
    <property type="match status" value="1"/>
</dbReference>
<dbReference type="Proteomes" id="UP000626109">
    <property type="component" value="Unassembled WGS sequence"/>
</dbReference>
<keyword evidence="3" id="KW-0687">Ribonucleoprotein</keyword>
<dbReference type="PROSITE" id="PS50012">
    <property type="entry name" value="RCC1_3"/>
    <property type="match status" value="1"/>
</dbReference>
<evidence type="ECO:0000256" key="1">
    <source>
        <dbReference type="ARBA" id="ARBA00010808"/>
    </source>
</evidence>
<dbReference type="PANTHER" id="PTHR10956:SF0">
    <property type="entry name" value="60S RIBOSOMAL PROTEIN L31"/>
    <property type="match status" value="1"/>
</dbReference>
<dbReference type="SUPFAM" id="SSF82199">
    <property type="entry name" value="SET domain"/>
    <property type="match status" value="1"/>
</dbReference>
<dbReference type="SUPFAM" id="SSF54575">
    <property type="entry name" value="Ribosomal protein L31e"/>
    <property type="match status" value="1"/>
</dbReference>
<evidence type="ECO:0000313" key="8">
    <source>
        <dbReference type="Proteomes" id="UP000626109"/>
    </source>
</evidence>
<dbReference type="CDD" id="cd00463">
    <property type="entry name" value="Ribosomal_L31e"/>
    <property type="match status" value="1"/>
</dbReference>
<dbReference type="GO" id="GO:0022625">
    <property type="term" value="C:cytosolic large ribosomal subunit"/>
    <property type="evidence" value="ECO:0007669"/>
    <property type="project" value="TreeGrafter"/>
</dbReference>
<dbReference type="InterPro" id="IPR023621">
    <property type="entry name" value="Ribosomal_eL31_dom_sf"/>
</dbReference>
<name>A0A813LGS4_POLGL</name>
<feature type="compositionally biased region" description="Low complexity" evidence="6">
    <location>
        <begin position="670"/>
        <end position="688"/>
    </location>
</feature>
<organism evidence="7 8">
    <name type="scientific">Polarella glacialis</name>
    <name type="common">Dinoflagellate</name>
    <dbReference type="NCBI Taxonomy" id="89957"/>
    <lineage>
        <taxon>Eukaryota</taxon>
        <taxon>Sar</taxon>
        <taxon>Alveolata</taxon>
        <taxon>Dinophyceae</taxon>
        <taxon>Suessiales</taxon>
        <taxon>Suessiaceae</taxon>
        <taxon>Polarella</taxon>
    </lineage>
</organism>
<dbReference type="InterPro" id="IPR046341">
    <property type="entry name" value="SET_dom_sf"/>
</dbReference>
<dbReference type="InterPro" id="IPR002110">
    <property type="entry name" value="Ankyrin_rpt"/>
</dbReference>
<evidence type="ECO:0000256" key="5">
    <source>
        <dbReference type="PROSITE-ProRule" id="PRU00235"/>
    </source>
</evidence>
<dbReference type="SUPFAM" id="SSF50985">
    <property type="entry name" value="RCC1/BLIP-II"/>
    <property type="match status" value="1"/>
</dbReference>
<dbReference type="InterPro" id="IPR009091">
    <property type="entry name" value="RCC1/BLIP-II"/>
</dbReference>
<reference evidence="7" key="1">
    <citation type="submission" date="2021-02" db="EMBL/GenBank/DDBJ databases">
        <authorList>
            <person name="Dougan E. K."/>
            <person name="Rhodes N."/>
            <person name="Thang M."/>
            <person name="Chan C."/>
        </authorList>
    </citation>
    <scope>NUCLEOTIDE SEQUENCE</scope>
</reference>
<dbReference type="GO" id="GO:0002181">
    <property type="term" value="P:cytoplasmic translation"/>
    <property type="evidence" value="ECO:0007669"/>
    <property type="project" value="TreeGrafter"/>
</dbReference>
<keyword evidence="4" id="KW-0040">ANK repeat</keyword>
<protein>
    <recommendedName>
        <fullName evidence="9">60S ribosomal protein L31</fullName>
    </recommendedName>
</protein>
<dbReference type="Pfam" id="PF13637">
    <property type="entry name" value="Ank_4"/>
    <property type="match status" value="1"/>
</dbReference>
<dbReference type="GO" id="GO:0003735">
    <property type="term" value="F:structural constituent of ribosome"/>
    <property type="evidence" value="ECO:0007669"/>
    <property type="project" value="InterPro"/>
</dbReference>
<dbReference type="Pfam" id="PF01198">
    <property type="entry name" value="Ribosomal_L31e"/>
    <property type="match status" value="1"/>
</dbReference>
<evidence type="ECO:0000256" key="4">
    <source>
        <dbReference type="PROSITE-ProRule" id="PRU00023"/>
    </source>
</evidence>
<evidence type="ECO:0008006" key="9">
    <source>
        <dbReference type="Google" id="ProtNLM"/>
    </source>
</evidence>
<dbReference type="Gene3D" id="2.130.10.30">
    <property type="entry name" value="Regulator of chromosome condensation 1/beta-lactamase-inhibitor protein II"/>
    <property type="match status" value="1"/>
</dbReference>
<evidence type="ECO:0000256" key="6">
    <source>
        <dbReference type="SAM" id="MobiDB-lite"/>
    </source>
</evidence>
<evidence type="ECO:0000256" key="3">
    <source>
        <dbReference type="ARBA" id="ARBA00023274"/>
    </source>
</evidence>
<dbReference type="Gene3D" id="1.25.40.20">
    <property type="entry name" value="Ankyrin repeat-containing domain"/>
    <property type="match status" value="1"/>
</dbReference>
<sequence length="1337" mass="143709">DPVSRSAQQPAAPAALRSARGPRQPPARPAQEDFAVLVTGEGAPRRLNGGSGAGEAAPVGLAANPEGLLLCVITAGGVLQAACLGSHEPPRSLALRFSVAVVAVGTSHAALIATDGRLFEARGSQPSRWAPQAVAPQRRFVAAACGDAHTLAVAWPASSTASETGPDRADGHWAAAPLRPGSEVLAWGAGKAGQLGVGRPERHVPEPRRVLGLEAAGPIACGMHHSLVACRGSSDEVDRNRKTGSSDGLFSFGWAEHGRLGEAPGAVEALVEELFVEEPLVEELFVAEPLDGGLFVAEPLVEELFVAEPPVEELFVDEPLVEGLFVAELFVAEPLVEELFVDEPLVEELFVAEPLELFFEEPLAEELFVDETLVEELFVGEMATYYDAYRICTALGMRCSAQNQIWTRSPEAESCLDKGSLDRALSATTQVFSSYTLPPPFDTSSTSSEPDADRSEELFLSLHEEARSTAPASVTYQPKFKVDIGTNRVWEELGKQICSQSTSEASGRAAWRAVPPPPAGQCLAAEEEDGCEESCGHDAVALAVAGKAQDLKIADSHAIVDFDRVVGSELCIDSPGLGSNRQEAGCSSSSPALAPAWLKDLASGSAGAAQKAVSVTQAAPPVAAGPVAQMARKKAEQESNADPASARPDRRLQRCTWLMAVICYFSSSSNNSNNSNSNNTCNNNNDNNFLGTRVPHQQRAPNAVGNRKKNDNNDNNNSRSREVVAFTVSSGGAVQTCRSNPGRPRWAGPRLRREEMERGTDFSPLTMFPVTLLRSVACVASVLSSTFWISKKRDAMRATTTIITANRVAMRAVQPRASSRSSRGQGFASKDSTAPGPGAKAFRLDEAPEKGKILVSTKGFSVGDVVFSEKAVWRVRLDAPAGQDVAPVQPQAILDSFYSLPARVRKEVLELYCMPGERSQMRFAFGASGERLSAASMKLPAESSVEEAWRVLRIYESSSVSPEGHTFASIYAHPSRMSHSCAPNACIRFSEHCSSAAVREIVVSYVCDVKALQRIQPGDDELTHSYLTPGDLAQPHMLRQEEAKAFHKVAQQTSAAGDLPLSEEDGLFQAVLENDEPADNNASHFARPWERARRPAPAGEGQILKFKDGAQTRPLWMAAKLGHLAVARAGTGDVANRSLLAAAKEGHASVVELLLKHGADASNTEAGGISALDAALSAGHVAVVEVSEEEYMVHSKLTCCMYSRFLPQWTPIVAASAKTAATKKGSRASKEPVTRDCTIHLHKHMQGTSFKKRAPKAIRCVRQFAAKVMLTKDVRVDTKLNKFLWSNGVRNVMRRVRVRLSRKRNEDEDAKEKFFTLIQHVPVESFKGLQTETVRDE</sequence>
<dbReference type="PROSITE" id="PS50297">
    <property type="entry name" value="ANK_REP_REGION"/>
    <property type="match status" value="1"/>
</dbReference>
<evidence type="ECO:0000256" key="2">
    <source>
        <dbReference type="ARBA" id="ARBA00022980"/>
    </source>
</evidence>
<dbReference type="Gene3D" id="2.170.270.10">
    <property type="entry name" value="SET domain"/>
    <property type="match status" value="1"/>
</dbReference>
<feature type="compositionally biased region" description="Low complexity" evidence="6">
    <location>
        <begin position="1"/>
        <end position="22"/>
    </location>
</feature>
<feature type="region of interest" description="Disordered" evidence="6">
    <location>
        <begin position="624"/>
        <end position="649"/>
    </location>
</feature>
<feature type="region of interest" description="Disordered" evidence="6">
    <location>
        <begin position="1"/>
        <end position="30"/>
    </location>
</feature>
<gene>
    <name evidence="7" type="ORF">PGLA2088_LOCUS44939</name>
</gene>
<proteinExistence type="inferred from homology"/>
<dbReference type="InterPro" id="IPR036770">
    <property type="entry name" value="Ankyrin_rpt-contain_sf"/>
</dbReference>
<feature type="repeat" description="ANK" evidence="4">
    <location>
        <begin position="1134"/>
        <end position="1166"/>
    </location>
</feature>
<feature type="region of interest" description="Disordered" evidence="6">
    <location>
        <begin position="813"/>
        <end position="842"/>
    </location>
</feature>
<dbReference type="Pfam" id="PF00415">
    <property type="entry name" value="RCC1"/>
    <property type="match status" value="1"/>
</dbReference>